<dbReference type="Proteomes" id="UP000011550">
    <property type="component" value="Unassembled WGS sequence"/>
</dbReference>
<organism evidence="2 3">
    <name type="scientific">Haloferax mucosum ATCC BAA-1512</name>
    <dbReference type="NCBI Taxonomy" id="662479"/>
    <lineage>
        <taxon>Archaea</taxon>
        <taxon>Methanobacteriati</taxon>
        <taxon>Methanobacteriota</taxon>
        <taxon>Stenosarchaea group</taxon>
        <taxon>Halobacteria</taxon>
        <taxon>Halobacteriales</taxon>
        <taxon>Haloferacaceae</taxon>
        <taxon>Haloferax</taxon>
    </lineage>
</organism>
<keyword evidence="1" id="KW-0812">Transmembrane</keyword>
<feature type="transmembrane region" description="Helical" evidence="1">
    <location>
        <begin position="60"/>
        <end position="78"/>
    </location>
</feature>
<protein>
    <submittedName>
        <fullName evidence="2">Uncharacterized protein</fullName>
    </submittedName>
</protein>
<feature type="transmembrane region" description="Helical" evidence="1">
    <location>
        <begin position="34"/>
        <end position="53"/>
    </location>
</feature>
<dbReference type="PATRIC" id="fig|662479.7.peg.1772"/>
<accession>M0IEH1</accession>
<evidence type="ECO:0000313" key="2">
    <source>
        <dbReference type="EMBL" id="ELZ95156.1"/>
    </source>
</evidence>
<dbReference type="AlphaFoldDB" id="M0IEH1"/>
<keyword evidence="1" id="KW-1133">Transmembrane helix</keyword>
<dbReference type="EMBL" id="AOLN01000011">
    <property type="protein sequence ID" value="ELZ95156.1"/>
    <property type="molecule type" value="Genomic_DNA"/>
</dbReference>
<gene>
    <name evidence="2" type="ORF">C440_08767</name>
</gene>
<keyword evidence="3" id="KW-1185">Reference proteome</keyword>
<evidence type="ECO:0000313" key="3">
    <source>
        <dbReference type="Proteomes" id="UP000011550"/>
    </source>
</evidence>
<keyword evidence="1" id="KW-0472">Membrane</keyword>
<reference evidence="2 3" key="1">
    <citation type="journal article" date="2014" name="PLoS Genet.">
        <title>Phylogenetically driven sequencing of extremely halophilic archaea reveals strategies for static and dynamic osmo-response.</title>
        <authorList>
            <person name="Becker E.A."/>
            <person name="Seitzer P.M."/>
            <person name="Tritt A."/>
            <person name="Larsen D."/>
            <person name="Krusor M."/>
            <person name="Yao A.I."/>
            <person name="Wu D."/>
            <person name="Madern D."/>
            <person name="Eisen J.A."/>
            <person name="Darling A.E."/>
            <person name="Facciotti M.T."/>
        </authorList>
    </citation>
    <scope>NUCLEOTIDE SEQUENCE [LARGE SCALE GENOMIC DNA]</scope>
    <source>
        <strain evidence="2 3">ATCC BAA-1512</strain>
    </source>
</reference>
<proteinExistence type="predicted"/>
<dbReference type="RefSeq" id="WP_008319998.1">
    <property type="nucleotide sequence ID" value="NZ_AOLN01000011.1"/>
</dbReference>
<evidence type="ECO:0000256" key="1">
    <source>
        <dbReference type="SAM" id="Phobius"/>
    </source>
</evidence>
<sequence>MRDIVGLLAATLIFVVLAYNLVFSFANEEWLNTVFHGASLIVGVLLLASYFGFTQAVPVAVDPLLSALTLLLAPLFVVEHLTERGSPYRQPTVRVEAVCGVLAVSVQ</sequence>
<name>M0IEH1_9EURY</name>
<comment type="caution">
    <text evidence="2">The sequence shown here is derived from an EMBL/GenBank/DDBJ whole genome shotgun (WGS) entry which is preliminary data.</text>
</comment>